<comment type="caution">
    <text evidence="1">The sequence shown here is derived from an EMBL/GenBank/DDBJ whole genome shotgun (WGS) entry which is preliminary data.</text>
</comment>
<organism evidence="1 2">
    <name type="scientific">Hypoxylon rubiginosum</name>
    <dbReference type="NCBI Taxonomy" id="110542"/>
    <lineage>
        <taxon>Eukaryota</taxon>
        <taxon>Fungi</taxon>
        <taxon>Dikarya</taxon>
        <taxon>Ascomycota</taxon>
        <taxon>Pezizomycotina</taxon>
        <taxon>Sordariomycetes</taxon>
        <taxon>Xylariomycetidae</taxon>
        <taxon>Xylariales</taxon>
        <taxon>Hypoxylaceae</taxon>
        <taxon>Hypoxylon</taxon>
    </lineage>
</organism>
<protein>
    <submittedName>
        <fullName evidence="1">TMP-TENI-domain-containing protein</fullName>
    </submittedName>
</protein>
<reference evidence="1 2" key="1">
    <citation type="journal article" date="2022" name="New Phytol.">
        <title>Ecological generalism drives hyperdiversity of secondary metabolite gene clusters in xylarialean endophytes.</title>
        <authorList>
            <person name="Franco M.E.E."/>
            <person name="Wisecaver J.H."/>
            <person name="Arnold A.E."/>
            <person name="Ju Y.M."/>
            <person name="Slot J.C."/>
            <person name="Ahrendt S."/>
            <person name="Moore L.P."/>
            <person name="Eastman K.E."/>
            <person name="Scott K."/>
            <person name="Konkel Z."/>
            <person name="Mondo S.J."/>
            <person name="Kuo A."/>
            <person name="Hayes R.D."/>
            <person name="Haridas S."/>
            <person name="Andreopoulos B."/>
            <person name="Riley R."/>
            <person name="LaButti K."/>
            <person name="Pangilinan J."/>
            <person name="Lipzen A."/>
            <person name="Amirebrahimi M."/>
            <person name="Yan J."/>
            <person name="Adam C."/>
            <person name="Keymanesh K."/>
            <person name="Ng V."/>
            <person name="Louie K."/>
            <person name="Northen T."/>
            <person name="Drula E."/>
            <person name="Henrissat B."/>
            <person name="Hsieh H.M."/>
            <person name="Youens-Clark K."/>
            <person name="Lutzoni F."/>
            <person name="Miadlikowska J."/>
            <person name="Eastwood D.C."/>
            <person name="Hamelin R.C."/>
            <person name="Grigoriev I.V."/>
            <person name="U'Ren J.M."/>
        </authorList>
    </citation>
    <scope>NUCLEOTIDE SEQUENCE [LARGE SCALE GENOMIC DNA]</scope>
    <source>
        <strain evidence="1 2">CBS 119005</strain>
    </source>
</reference>
<name>A0ACB9YMR7_9PEZI</name>
<proteinExistence type="predicted"/>
<gene>
    <name evidence="1" type="ORF">F4820DRAFT_437376</name>
</gene>
<accession>A0ACB9YMR7</accession>
<dbReference type="EMBL" id="MU393593">
    <property type="protein sequence ID" value="KAI4860264.1"/>
    <property type="molecule type" value="Genomic_DNA"/>
</dbReference>
<keyword evidence="2" id="KW-1185">Reference proteome</keyword>
<evidence type="ECO:0000313" key="1">
    <source>
        <dbReference type="EMBL" id="KAI4860264.1"/>
    </source>
</evidence>
<dbReference type="Proteomes" id="UP001497700">
    <property type="component" value="Unassembled WGS sequence"/>
</dbReference>
<evidence type="ECO:0000313" key="2">
    <source>
        <dbReference type="Proteomes" id="UP001497700"/>
    </source>
</evidence>
<sequence length="529" mass="54871">MPKPEVDYSLYLVTDSTPAILGNADICEVVEAALKGGVTCVQYRDKTSDTGVLVATGRKLHQITQRYNIPLLINDRVDVALAVGCEGVHIGQDDLDLPTARKILGEDAIIGVTASNIAEIEAAARGGADYLGIGTVFATATKENTKSIIGVEGLQEILLKIAAEKWPVKTVCIGGINASNISRVIWQSNGKGKSLDGVAVVSAIMAARDPEAASKELAQLVKSPPAFARSAPTIGQQSRSPKELLSMVPYIIKAVDNKKPLSHNMTNLVVQNFAANVALNVGASPIMANYGEEAKDLASLGGALVINMGTVTPDGLTNYLKALKAYNDAGQPVVYDPVGAGATAVRRSATRTILGGGYADVIKGNQSEILSCIPGGPAIQQRGVDGGDPSGASSPRELALATRELARLRRCVVVTTGKTDLVTAGGSVYAVDNGHAYLGMVTGTGCCLGTTISAMVAAHPNDKLAATLAGVLLYNIAAEIAAERADVRGPGTFVPAFLDELYNARIAAVKGSGEDAWLKRASVSVVSLD</sequence>